<keyword evidence="2" id="KW-1185">Reference proteome</keyword>
<dbReference type="RefSeq" id="XP_070892381.1">
    <property type="nucleotide sequence ID" value="XM_071042198.1"/>
</dbReference>
<dbReference type="EMBL" id="JBFXLR010000103">
    <property type="protein sequence ID" value="KAL2837081.1"/>
    <property type="molecule type" value="Genomic_DNA"/>
</dbReference>
<comment type="caution">
    <text evidence="1">The sequence shown here is derived from an EMBL/GenBank/DDBJ whole genome shotgun (WGS) entry which is preliminary data.</text>
</comment>
<protein>
    <recommendedName>
        <fullName evidence="3">Secreted protein</fullName>
    </recommendedName>
</protein>
<gene>
    <name evidence="1" type="ORF">BJX68DRAFT_250024</name>
</gene>
<dbReference type="GeneID" id="98157362"/>
<evidence type="ECO:0000313" key="2">
    <source>
        <dbReference type="Proteomes" id="UP001610444"/>
    </source>
</evidence>
<evidence type="ECO:0000313" key="1">
    <source>
        <dbReference type="EMBL" id="KAL2837081.1"/>
    </source>
</evidence>
<evidence type="ECO:0008006" key="3">
    <source>
        <dbReference type="Google" id="ProtNLM"/>
    </source>
</evidence>
<organism evidence="1 2">
    <name type="scientific">Aspergillus pseudodeflectus</name>
    <dbReference type="NCBI Taxonomy" id="176178"/>
    <lineage>
        <taxon>Eukaryota</taxon>
        <taxon>Fungi</taxon>
        <taxon>Dikarya</taxon>
        <taxon>Ascomycota</taxon>
        <taxon>Pezizomycotina</taxon>
        <taxon>Eurotiomycetes</taxon>
        <taxon>Eurotiomycetidae</taxon>
        <taxon>Eurotiales</taxon>
        <taxon>Aspergillaceae</taxon>
        <taxon>Aspergillus</taxon>
        <taxon>Aspergillus subgen. Nidulantes</taxon>
    </lineage>
</organism>
<accession>A0ABR4JAK0</accession>
<reference evidence="1 2" key="1">
    <citation type="submission" date="2024-07" db="EMBL/GenBank/DDBJ databases">
        <title>Section-level genome sequencing and comparative genomics of Aspergillus sections Usti and Cavernicolus.</title>
        <authorList>
            <consortium name="Lawrence Berkeley National Laboratory"/>
            <person name="Nybo J.L."/>
            <person name="Vesth T.C."/>
            <person name="Theobald S."/>
            <person name="Frisvad J.C."/>
            <person name="Larsen T.O."/>
            <person name="Kjaerboelling I."/>
            <person name="Rothschild-Mancinelli K."/>
            <person name="Lyhne E.K."/>
            <person name="Kogle M.E."/>
            <person name="Barry K."/>
            <person name="Clum A."/>
            <person name="Na H."/>
            <person name="Ledsgaard L."/>
            <person name="Lin J."/>
            <person name="Lipzen A."/>
            <person name="Kuo A."/>
            <person name="Riley R."/>
            <person name="Mondo S."/>
            <person name="LaButti K."/>
            <person name="Haridas S."/>
            <person name="Pangalinan J."/>
            <person name="Salamov A.A."/>
            <person name="Simmons B.A."/>
            <person name="Magnuson J.K."/>
            <person name="Chen J."/>
            <person name="Drula E."/>
            <person name="Henrissat B."/>
            <person name="Wiebenga A."/>
            <person name="Lubbers R.J."/>
            <person name="Gomes A.C."/>
            <person name="Macurrencykelacurrency M.R."/>
            <person name="Stajich J."/>
            <person name="Grigoriev I.V."/>
            <person name="Mortensen U.H."/>
            <person name="De vries R.P."/>
            <person name="Baker S.E."/>
            <person name="Andersen M.R."/>
        </authorList>
    </citation>
    <scope>NUCLEOTIDE SEQUENCE [LARGE SCALE GENOMIC DNA]</scope>
    <source>
        <strain evidence="1 2">CBS 756.74</strain>
    </source>
</reference>
<sequence>MHQSCSRVCRLKAERSGRDFVESAGFCLAVVVLASKSCCREPESLDRCDSPNNNVSKESVSSARQYRQCLPLPWFSYPLLWGSSWSRRRVSPPVNCAMGYSAMTVHH</sequence>
<dbReference type="Proteomes" id="UP001610444">
    <property type="component" value="Unassembled WGS sequence"/>
</dbReference>
<proteinExistence type="predicted"/>
<name>A0ABR4JAK0_9EURO</name>